<dbReference type="Proteomes" id="UP000604046">
    <property type="component" value="Unassembled WGS sequence"/>
</dbReference>
<organism evidence="1 2">
    <name type="scientific">Symbiodinium natans</name>
    <dbReference type="NCBI Taxonomy" id="878477"/>
    <lineage>
        <taxon>Eukaryota</taxon>
        <taxon>Sar</taxon>
        <taxon>Alveolata</taxon>
        <taxon>Dinophyceae</taxon>
        <taxon>Suessiales</taxon>
        <taxon>Symbiodiniaceae</taxon>
        <taxon>Symbiodinium</taxon>
    </lineage>
</organism>
<proteinExistence type="predicted"/>
<dbReference type="AlphaFoldDB" id="A0A812R4Q7"/>
<reference evidence="1" key="1">
    <citation type="submission" date="2021-02" db="EMBL/GenBank/DDBJ databases">
        <authorList>
            <person name="Dougan E. K."/>
            <person name="Rhodes N."/>
            <person name="Thang M."/>
            <person name="Chan C."/>
        </authorList>
    </citation>
    <scope>NUCLEOTIDE SEQUENCE</scope>
</reference>
<keyword evidence="2" id="KW-1185">Reference proteome</keyword>
<sequence>MRSVLLVFTAVWAESVFDRYRLRVAGGPRPEDAYDASAAAAWVVAELRFYSDINCSEPLAPTELISSLGEVNKAFDADANSTWEATSVSAPKFAVFNG</sequence>
<name>A0A812R4Q7_9DINO</name>
<evidence type="ECO:0000313" key="1">
    <source>
        <dbReference type="EMBL" id="CAE7419261.1"/>
    </source>
</evidence>
<accession>A0A812R4Q7</accession>
<evidence type="ECO:0000313" key="2">
    <source>
        <dbReference type="Proteomes" id="UP000604046"/>
    </source>
</evidence>
<gene>
    <name evidence="1" type="ORF">SNAT2548_LOCUS22803</name>
</gene>
<comment type="caution">
    <text evidence="1">The sequence shown here is derived from an EMBL/GenBank/DDBJ whole genome shotgun (WGS) entry which is preliminary data.</text>
</comment>
<dbReference type="EMBL" id="CAJNDS010002299">
    <property type="protein sequence ID" value="CAE7419261.1"/>
    <property type="molecule type" value="Genomic_DNA"/>
</dbReference>
<protein>
    <submittedName>
        <fullName evidence="1">Uncharacterized protein</fullName>
    </submittedName>
</protein>